<name>A0A1X7UTR4_AMPQE</name>
<accession>A0A1X7UTR4</accession>
<gene>
    <name evidence="1" type="primary">100633638</name>
</gene>
<dbReference type="Proteomes" id="UP000007879">
    <property type="component" value="Unassembled WGS sequence"/>
</dbReference>
<evidence type="ECO:0000313" key="2">
    <source>
        <dbReference type="Proteomes" id="UP000007879"/>
    </source>
</evidence>
<keyword evidence="2" id="KW-1185">Reference proteome</keyword>
<evidence type="ECO:0000313" key="1">
    <source>
        <dbReference type="EnsemblMetazoa" id="Aqu2.1.30914_001"/>
    </source>
</evidence>
<dbReference type="InParanoid" id="A0A1X7UTR4"/>
<organism evidence="1">
    <name type="scientific">Amphimedon queenslandica</name>
    <name type="common">Sponge</name>
    <dbReference type="NCBI Taxonomy" id="400682"/>
    <lineage>
        <taxon>Eukaryota</taxon>
        <taxon>Metazoa</taxon>
        <taxon>Porifera</taxon>
        <taxon>Demospongiae</taxon>
        <taxon>Heteroscleromorpha</taxon>
        <taxon>Haplosclerida</taxon>
        <taxon>Niphatidae</taxon>
        <taxon>Amphimedon</taxon>
    </lineage>
</organism>
<protein>
    <submittedName>
        <fullName evidence="1">Uncharacterized protein</fullName>
    </submittedName>
</protein>
<dbReference type="EnsemblMetazoa" id="Aqu2.1.30914_001">
    <property type="protein sequence ID" value="Aqu2.1.30914_001"/>
    <property type="gene ID" value="Aqu2.1.30914"/>
</dbReference>
<sequence length="343" mass="39700">MSLSILPHHVQEIQEENKFLKNLLKRKKFEYEGKVFVQIPELEPKSDTGDSGLCITMDDEGDISIKEQFMEYFDNIEVELPEKLEMDKMNVMSVGCDLFETSFKCCRSAFIEKLKDSLLELTQLNEYENANTRIDARRQRNLCDVFRAYKLLLKYSTAKLKCIDQSIIDQVKASISDDALAFQLSDQIVEAIKICWKMQLLDNPMFICQPKVFNENWHEVYYNILCDEANYELVYYRPVLMNSAGGSRACRGLIEKRKKGQVSEIKEPRYKILTASESGLKPNCVGVMLENSKKLGNKGLKHSLRTKLISKVICSICDKPTELCYMGQLNFSFLHYECFLKSR</sequence>
<reference evidence="1" key="2">
    <citation type="submission" date="2017-05" db="UniProtKB">
        <authorList>
            <consortium name="EnsemblMetazoa"/>
        </authorList>
    </citation>
    <scope>IDENTIFICATION</scope>
</reference>
<dbReference type="AlphaFoldDB" id="A0A1X7UTR4"/>
<dbReference type="EnsemblMetazoa" id="XM_003386816.2">
    <property type="protein sequence ID" value="XP_003386864.1"/>
    <property type="gene ID" value="LOC100633638"/>
</dbReference>
<reference evidence="2" key="1">
    <citation type="journal article" date="2010" name="Nature">
        <title>The Amphimedon queenslandica genome and the evolution of animal complexity.</title>
        <authorList>
            <person name="Srivastava M."/>
            <person name="Simakov O."/>
            <person name="Chapman J."/>
            <person name="Fahey B."/>
            <person name="Gauthier M.E."/>
            <person name="Mitros T."/>
            <person name="Richards G.S."/>
            <person name="Conaco C."/>
            <person name="Dacre M."/>
            <person name="Hellsten U."/>
            <person name="Larroux C."/>
            <person name="Putnam N.H."/>
            <person name="Stanke M."/>
            <person name="Adamska M."/>
            <person name="Darling A."/>
            <person name="Degnan S.M."/>
            <person name="Oakley T.H."/>
            <person name="Plachetzki D.C."/>
            <person name="Zhai Y."/>
            <person name="Adamski M."/>
            <person name="Calcino A."/>
            <person name="Cummins S.F."/>
            <person name="Goodstein D.M."/>
            <person name="Harris C."/>
            <person name="Jackson D.J."/>
            <person name="Leys S.P."/>
            <person name="Shu S."/>
            <person name="Woodcroft B.J."/>
            <person name="Vervoort M."/>
            <person name="Kosik K.S."/>
            <person name="Manning G."/>
            <person name="Degnan B.M."/>
            <person name="Rokhsar D.S."/>
        </authorList>
    </citation>
    <scope>NUCLEOTIDE SEQUENCE [LARGE SCALE GENOMIC DNA]</scope>
</reference>
<proteinExistence type="predicted"/>
<dbReference type="KEGG" id="aqu:100633638"/>